<proteinExistence type="predicted"/>
<dbReference type="EnsemblPlants" id="Pp3c13_14660V3.1">
    <property type="protein sequence ID" value="PAC:32931046.CDS.1"/>
    <property type="gene ID" value="Pp3c13_14660"/>
</dbReference>
<reference evidence="3 5" key="2">
    <citation type="journal article" date="2018" name="Plant J.">
        <title>The Physcomitrella patens chromosome-scale assembly reveals moss genome structure and evolution.</title>
        <authorList>
            <person name="Lang D."/>
            <person name="Ullrich K.K."/>
            <person name="Murat F."/>
            <person name="Fuchs J."/>
            <person name="Jenkins J."/>
            <person name="Haas F.B."/>
            <person name="Piednoel M."/>
            <person name="Gundlach H."/>
            <person name="Van Bel M."/>
            <person name="Meyberg R."/>
            <person name="Vives C."/>
            <person name="Morata J."/>
            <person name="Symeonidi A."/>
            <person name="Hiss M."/>
            <person name="Muchero W."/>
            <person name="Kamisugi Y."/>
            <person name="Saleh O."/>
            <person name="Blanc G."/>
            <person name="Decker E.L."/>
            <person name="van Gessel N."/>
            <person name="Grimwood J."/>
            <person name="Hayes R.D."/>
            <person name="Graham S.W."/>
            <person name="Gunter L.E."/>
            <person name="McDaniel S.F."/>
            <person name="Hoernstein S.N.W."/>
            <person name="Larsson A."/>
            <person name="Li F.W."/>
            <person name="Perroud P.F."/>
            <person name="Phillips J."/>
            <person name="Ranjan P."/>
            <person name="Rokshar D.S."/>
            <person name="Rothfels C.J."/>
            <person name="Schneider L."/>
            <person name="Shu S."/>
            <person name="Stevenson D.W."/>
            <person name="Thummler F."/>
            <person name="Tillich M."/>
            <person name="Villarreal Aguilar J.C."/>
            <person name="Widiez T."/>
            <person name="Wong G.K."/>
            <person name="Wymore A."/>
            <person name="Zhang Y."/>
            <person name="Zimmer A.D."/>
            <person name="Quatrano R.S."/>
            <person name="Mayer K.F.X."/>
            <person name="Goodstein D."/>
            <person name="Casacuberta J.M."/>
            <person name="Vandepoele K."/>
            <person name="Reski R."/>
            <person name="Cuming A.C."/>
            <person name="Tuskan G.A."/>
            <person name="Maumus F."/>
            <person name="Salse J."/>
            <person name="Schmutz J."/>
            <person name="Rensing S.A."/>
        </authorList>
    </citation>
    <scope>NUCLEOTIDE SEQUENCE [LARGE SCALE GENOMIC DNA]</scope>
    <source>
        <strain evidence="4 5">cv. Gransden 2004</strain>
    </source>
</reference>
<dbReference type="InterPro" id="IPR051620">
    <property type="entry name" value="ORF904-like_C"/>
</dbReference>
<organism evidence="3">
    <name type="scientific">Physcomitrium patens</name>
    <name type="common">Spreading-leaved earth moss</name>
    <name type="synonym">Physcomitrella patens</name>
    <dbReference type="NCBI Taxonomy" id="3218"/>
    <lineage>
        <taxon>Eukaryota</taxon>
        <taxon>Viridiplantae</taxon>
        <taxon>Streptophyta</taxon>
        <taxon>Embryophyta</taxon>
        <taxon>Bryophyta</taxon>
        <taxon>Bryophytina</taxon>
        <taxon>Bryopsida</taxon>
        <taxon>Funariidae</taxon>
        <taxon>Funariales</taxon>
        <taxon>Funariaceae</taxon>
        <taxon>Physcomitrium</taxon>
    </lineage>
</organism>
<dbReference type="Gramene" id="Pp3c13_14660V3.1">
    <property type="protein sequence ID" value="PAC:32931046.CDS.1"/>
    <property type="gene ID" value="Pp3c13_14660"/>
</dbReference>
<dbReference type="Pfam" id="PF08706">
    <property type="entry name" value="D5_N"/>
    <property type="match status" value="1"/>
</dbReference>
<dbReference type="PaxDb" id="3218-PP1S158_65V6.1"/>
<evidence type="ECO:0000313" key="3">
    <source>
        <dbReference type="EMBL" id="PNR42545.1"/>
    </source>
</evidence>
<dbReference type="PANTHER" id="PTHR35372:SF2">
    <property type="entry name" value="SF3 HELICASE DOMAIN-CONTAINING PROTEIN"/>
    <property type="match status" value="1"/>
</dbReference>
<evidence type="ECO:0000256" key="1">
    <source>
        <dbReference type="ARBA" id="ARBA00022801"/>
    </source>
</evidence>
<protein>
    <recommendedName>
        <fullName evidence="2">Bacteriophage/plasmid primase P4 C-terminal domain-containing protein</fullName>
    </recommendedName>
</protein>
<reference evidence="3 5" key="1">
    <citation type="journal article" date="2008" name="Science">
        <title>The Physcomitrella genome reveals evolutionary insights into the conquest of land by plants.</title>
        <authorList>
            <person name="Rensing S."/>
            <person name="Lang D."/>
            <person name="Zimmer A."/>
            <person name="Terry A."/>
            <person name="Salamov A."/>
            <person name="Shapiro H."/>
            <person name="Nishiyama T."/>
            <person name="Perroud P.-F."/>
            <person name="Lindquist E."/>
            <person name="Kamisugi Y."/>
            <person name="Tanahashi T."/>
            <person name="Sakakibara K."/>
            <person name="Fujita T."/>
            <person name="Oishi K."/>
            <person name="Shin-I T."/>
            <person name="Kuroki Y."/>
            <person name="Toyoda A."/>
            <person name="Suzuki Y."/>
            <person name="Hashimoto A."/>
            <person name="Yamaguchi K."/>
            <person name="Sugano A."/>
            <person name="Kohara Y."/>
            <person name="Fujiyama A."/>
            <person name="Anterola A."/>
            <person name="Aoki S."/>
            <person name="Ashton N."/>
            <person name="Barbazuk W.B."/>
            <person name="Barker E."/>
            <person name="Bennetzen J."/>
            <person name="Bezanilla M."/>
            <person name="Blankenship R."/>
            <person name="Cho S.H."/>
            <person name="Dutcher S."/>
            <person name="Estelle M."/>
            <person name="Fawcett J.A."/>
            <person name="Gundlach H."/>
            <person name="Hanada K."/>
            <person name="Heyl A."/>
            <person name="Hicks K.A."/>
            <person name="Hugh J."/>
            <person name="Lohr M."/>
            <person name="Mayer K."/>
            <person name="Melkozernov A."/>
            <person name="Murata T."/>
            <person name="Nelson D."/>
            <person name="Pils B."/>
            <person name="Prigge M."/>
            <person name="Reiss B."/>
            <person name="Renner T."/>
            <person name="Rombauts S."/>
            <person name="Rushton P."/>
            <person name="Sanderfoot A."/>
            <person name="Schween G."/>
            <person name="Shiu S.-H."/>
            <person name="Stueber K."/>
            <person name="Theodoulou F.L."/>
            <person name="Tu H."/>
            <person name="Van de Peer Y."/>
            <person name="Verrier P.J."/>
            <person name="Waters E."/>
            <person name="Wood A."/>
            <person name="Yang L."/>
            <person name="Cove D."/>
            <person name="Cuming A."/>
            <person name="Hasebe M."/>
            <person name="Lucas S."/>
            <person name="Mishler D.B."/>
            <person name="Reski R."/>
            <person name="Grigoriev I."/>
            <person name="Quatrano R.S."/>
            <person name="Boore J.L."/>
        </authorList>
    </citation>
    <scope>NUCLEOTIDE SEQUENCE [LARGE SCALE GENOMIC DNA]</scope>
    <source>
        <strain evidence="4 5">cv. Gransden 2004</strain>
    </source>
</reference>
<reference evidence="4" key="3">
    <citation type="submission" date="2020-12" db="UniProtKB">
        <authorList>
            <consortium name="EnsemblPlants"/>
        </authorList>
    </citation>
    <scope>IDENTIFICATION</scope>
</reference>
<dbReference type="Proteomes" id="UP000006727">
    <property type="component" value="Chromosome 13"/>
</dbReference>
<dbReference type="InterPro" id="IPR014818">
    <property type="entry name" value="Phage/plasmid_primase_P4_C"/>
</dbReference>
<keyword evidence="5" id="KW-1185">Reference proteome</keyword>
<name>A0A2K1JLX5_PHYPA</name>
<dbReference type="InParanoid" id="A0A2K1JLX5"/>
<evidence type="ECO:0000259" key="2">
    <source>
        <dbReference type="Pfam" id="PF08706"/>
    </source>
</evidence>
<gene>
    <name evidence="3" type="ORF">PHYPA_017375</name>
</gene>
<dbReference type="PANTHER" id="PTHR35372">
    <property type="entry name" value="ATP BINDING PROTEIN-RELATED"/>
    <property type="match status" value="1"/>
</dbReference>
<evidence type="ECO:0000313" key="4">
    <source>
        <dbReference type="EnsemblPlants" id="PAC:32931046.CDS.1"/>
    </source>
</evidence>
<sequence>MMKEILTGMYKFIADICESYMETIELATKIIDFIQSSDNRRKMMYICARMLYKEGFEELLDSRRDVIGMKGGVYNFTEDRFRRMELDDYITLSTKIPFVPLDYNSEATNEVLDLLAKVFLNKNIRRYFMRFISSCLEGRNANKIFSIWSGSGDNRKTVMVSLVERAFGDYAIKMPTSLLMGKRVQSSTATPQLAMLKGRLITLVQEPDEGDKLNLGVMKELTGNNSLYVRGLYEEGTIIPQKAKFILIANRILQMSIFDKVV</sequence>
<dbReference type="AlphaFoldDB" id="A0A2K1JLX5"/>
<keyword evidence="1" id="KW-0378">Hydrolase</keyword>
<dbReference type="EMBL" id="ABEU02000013">
    <property type="protein sequence ID" value="PNR42545.1"/>
    <property type="molecule type" value="Genomic_DNA"/>
</dbReference>
<accession>A0A2K1JLX5</accession>
<evidence type="ECO:0000313" key="5">
    <source>
        <dbReference type="Proteomes" id="UP000006727"/>
    </source>
</evidence>
<feature type="domain" description="Bacteriophage/plasmid primase P4 C-terminal" evidence="2">
    <location>
        <begin position="8"/>
        <end position="100"/>
    </location>
</feature>
<dbReference type="GO" id="GO:0016787">
    <property type="term" value="F:hydrolase activity"/>
    <property type="evidence" value="ECO:0007669"/>
    <property type="project" value="UniProtKB-KW"/>
</dbReference>